<feature type="domain" description="VOC" evidence="1">
    <location>
        <begin position="5"/>
        <end position="116"/>
    </location>
</feature>
<comment type="caution">
    <text evidence="2">The sequence shown here is derived from an EMBL/GenBank/DDBJ whole genome shotgun (WGS) entry which is preliminary data.</text>
</comment>
<gene>
    <name evidence="2" type="ORF">GCM10025789_08480</name>
</gene>
<sequence length="120" mass="13234">MAHGDITHLEIPVSDMRRSAEFYTALFGWEINEYPGFEGYPMWQAPNKVSGGALTPRDEAFTQPRATVEVDSIEETLTRVQSSGGIVVVKKTEITPTSWFAVFEDPDGNSVGLYEGSMEG</sequence>
<dbReference type="PROSITE" id="PS51819">
    <property type="entry name" value="VOC"/>
    <property type="match status" value="1"/>
</dbReference>
<dbReference type="InterPro" id="IPR052164">
    <property type="entry name" value="Anthracycline_SecMetBiosynth"/>
</dbReference>
<reference evidence="3" key="1">
    <citation type="journal article" date="2019" name="Int. J. Syst. Evol. Microbiol.">
        <title>The Global Catalogue of Microorganisms (GCM) 10K type strain sequencing project: providing services to taxonomists for standard genome sequencing and annotation.</title>
        <authorList>
            <consortium name="The Broad Institute Genomics Platform"/>
            <consortium name="The Broad Institute Genome Sequencing Center for Infectious Disease"/>
            <person name="Wu L."/>
            <person name="Ma J."/>
        </authorList>
    </citation>
    <scope>NUCLEOTIDE SEQUENCE [LARGE SCALE GENOMIC DNA]</scope>
    <source>
        <strain evidence="3">JCM 19125</strain>
    </source>
</reference>
<dbReference type="CDD" id="cd07247">
    <property type="entry name" value="SgaA_N_like"/>
    <property type="match status" value="1"/>
</dbReference>
<dbReference type="SUPFAM" id="SSF54593">
    <property type="entry name" value="Glyoxalase/Bleomycin resistance protein/Dihydroxybiphenyl dioxygenase"/>
    <property type="match status" value="1"/>
</dbReference>
<name>A0ABP9F680_9ACTN</name>
<dbReference type="RefSeq" id="WP_345579462.1">
    <property type="nucleotide sequence ID" value="NZ_BAABLV010000013.1"/>
</dbReference>
<protein>
    <submittedName>
        <fullName evidence="2">VOC family protein</fullName>
    </submittedName>
</protein>
<accession>A0ABP9F680</accession>
<evidence type="ECO:0000313" key="3">
    <source>
        <dbReference type="Proteomes" id="UP001501521"/>
    </source>
</evidence>
<dbReference type="InterPro" id="IPR053863">
    <property type="entry name" value="Glyoxy/Ble-like_N"/>
</dbReference>
<keyword evidence="3" id="KW-1185">Reference proteome</keyword>
<dbReference type="Proteomes" id="UP001501521">
    <property type="component" value="Unassembled WGS sequence"/>
</dbReference>
<dbReference type="InterPro" id="IPR029068">
    <property type="entry name" value="Glyas_Bleomycin-R_OHBP_Dase"/>
</dbReference>
<dbReference type="InterPro" id="IPR037523">
    <property type="entry name" value="VOC_core"/>
</dbReference>
<dbReference type="Gene3D" id="3.10.180.10">
    <property type="entry name" value="2,3-Dihydroxybiphenyl 1,2-Dioxygenase, domain 1"/>
    <property type="match status" value="1"/>
</dbReference>
<proteinExistence type="predicted"/>
<organism evidence="2 3">
    <name type="scientific">Tessaracoccus lubricantis</name>
    <dbReference type="NCBI Taxonomy" id="545543"/>
    <lineage>
        <taxon>Bacteria</taxon>
        <taxon>Bacillati</taxon>
        <taxon>Actinomycetota</taxon>
        <taxon>Actinomycetes</taxon>
        <taxon>Propionibacteriales</taxon>
        <taxon>Propionibacteriaceae</taxon>
        <taxon>Tessaracoccus</taxon>
    </lineage>
</organism>
<dbReference type="EMBL" id="BAABLV010000013">
    <property type="protein sequence ID" value="GAA4893603.1"/>
    <property type="molecule type" value="Genomic_DNA"/>
</dbReference>
<dbReference type="PANTHER" id="PTHR33993">
    <property type="entry name" value="GLYOXALASE-RELATED"/>
    <property type="match status" value="1"/>
</dbReference>
<evidence type="ECO:0000313" key="2">
    <source>
        <dbReference type="EMBL" id="GAA4893603.1"/>
    </source>
</evidence>
<evidence type="ECO:0000259" key="1">
    <source>
        <dbReference type="PROSITE" id="PS51819"/>
    </source>
</evidence>
<dbReference type="Pfam" id="PF22677">
    <property type="entry name" value="Ble-like_N"/>
    <property type="match status" value="1"/>
</dbReference>